<dbReference type="EC" id="5.3.4.1" evidence="14"/>
<comment type="catalytic activity">
    <reaction evidence="1 14">
        <text>Catalyzes the rearrangement of -S-S- bonds in proteins.</text>
        <dbReference type="EC" id="5.3.4.1"/>
    </reaction>
</comment>
<evidence type="ECO:0000313" key="17">
    <source>
        <dbReference type="EMBL" id="KAK2987747.1"/>
    </source>
</evidence>
<dbReference type="Pfam" id="PF13848">
    <property type="entry name" value="Thioredoxin_6"/>
    <property type="match status" value="1"/>
</dbReference>
<dbReference type="PANTHER" id="PTHR18929:SF246">
    <property type="entry name" value="PROTEIN DISULFIDE ISOMERASE-LIKE 1-4"/>
    <property type="match status" value="1"/>
</dbReference>
<keyword evidence="6" id="KW-0256">Endoplasmic reticulum</keyword>
<comment type="subcellular location">
    <subcellularLocation>
        <location evidence="2">Endoplasmic reticulum lumen</location>
    </subcellularLocation>
</comment>
<feature type="compositionally biased region" description="Basic and acidic residues" evidence="15">
    <location>
        <begin position="574"/>
        <end position="585"/>
    </location>
</feature>
<name>A0AA88RK63_9ASTE</name>
<protein>
    <recommendedName>
        <fullName evidence="14">Protein disulfide-isomerase</fullName>
        <ecNumber evidence="14">5.3.4.1</ecNumber>
    </recommendedName>
</protein>
<reference evidence="17" key="1">
    <citation type="submission" date="2022-12" db="EMBL/GenBank/DDBJ databases">
        <title>Draft genome assemblies for two species of Escallonia (Escalloniales).</title>
        <authorList>
            <person name="Chanderbali A."/>
            <person name="Dervinis C."/>
            <person name="Anghel I."/>
            <person name="Soltis D."/>
            <person name="Soltis P."/>
            <person name="Zapata F."/>
        </authorList>
    </citation>
    <scope>NUCLEOTIDE SEQUENCE</scope>
    <source>
        <strain evidence="17">UCBG92.1500</strain>
        <tissue evidence="17">Leaf</tissue>
    </source>
</reference>
<evidence type="ECO:0000256" key="13">
    <source>
        <dbReference type="RuleBase" id="RU004208"/>
    </source>
</evidence>
<feature type="chain" id="PRO_5041514390" description="Protein disulfide-isomerase" evidence="14">
    <location>
        <begin position="27"/>
        <end position="585"/>
    </location>
</feature>
<dbReference type="CDD" id="cd02995">
    <property type="entry name" value="PDI_a_PDI_a'_C"/>
    <property type="match status" value="1"/>
</dbReference>
<evidence type="ECO:0000256" key="4">
    <source>
        <dbReference type="ARBA" id="ARBA00022729"/>
    </source>
</evidence>
<dbReference type="SUPFAM" id="SSF52833">
    <property type="entry name" value="Thioredoxin-like"/>
    <property type="match status" value="4"/>
</dbReference>
<evidence type="ECO:0000256" key="10">
    <source>
        <dbReference type="ARBA" id="ARBA00023284"/>
    </source>
</evidence>
<evidence type="ECO:0000256" key="11">
    <source>
        <dbReference type="ARBA" id="ARBA00054003"/>
    </source>
</evidence>
<keyword evidence="8" id="KW-0325">Glycoprotein</keyword>
<keyword evidence="9 14" id="KW-0413">Isomerase</keyword>
<dbReference type="PRINTS" id="PR00421">
    <property type="entry name" value="THIOREDOXIN"/>
</dbReference>
<dbReference type="Proteomes" id="UP001187471">
    <property type="component" value="Unassembled WGS sequence"/>
</dbReference>
<evidence type="ECO:0000256" key="5">
    <source>
        <dbReference type="ARBA" id="ARBA00022737"/>
    </source>
</evidence>
<dbReference type="FunFam" id="3.40.30.10:FF:000134">
    <property type="entry name" value="Protein disulfide-isomerase"/>
    <property type="match status" value="1"/>
</dbReference>
<dbReference type="GO" id="GO:0034976">
    <property type="term" value="P:response to endoplasmic reticulum stress"/>
    <property type="evidence" value="ECO:0007669"/>
    <property type="project" value="TreeGrafter"/>
</dbReference>
<keyword evidence="10 12" id="KW-0676">Redox-active center</keyword>
<dbReference type="FunFam" id="3.40.30.10:FF:000023">
    <property type="entry name" value="Protein disulfide-isomerase"/>
    <property type="match status" value="1"/>
</dbReference>
<evidence type="ECO:0000256" key="15">
    <source>
        <dbReference type="SAM" id="MobiDB-lite"/>
    </source>
</evidence>
<comment type="caution">
    <text evidence="17">The sequence shown here is derived from an EMBL/GenBank/DDBJ whole genome shotgun (WGS) entry which is preliminary data.</text>
</comment>
<sequence length="585" mass="65042">MASRLVIALSLSSLLLFSLLTTQSSSINDDDDEDLSYLEADDDDDIPSPAHRHPDPDQFDFESDDVDDENDDDFGAFDDFDSPSGEKFDHEEEEEHSNPQIDEKDVVVLKEGNFSEFIEGKKYVMVEFYAPWCGHCKAMAPEYAAAATELRGDKDVALAKVDATEEGELAEKYEVQGFPTVYFFVDGVHKPYPGQRTKDSIVTWIRKKTGPGIHNITTTEDAERILTSENKVVLGFLNSLLGPESEELAAASKLEDDINFYQTVNPNVAKLFHVEPNVKRPALVLLKNEAEKVSHYDGQFVKSAIAEFVLSNKLPLVTTFTRESAPMIFESPIKKQLLLFASSNDSEKVVPIFQEAAKLFKGKLIFVYVEMDNEEFGRPVAEYFGITGSAPQVIGYTGTDDGKKYTLNDEVTLDKIKAFGEDFIEDKLKPFYKSDPLPETNDDGDVKMVVGNNFDEIVLDESKDVLLEIYAPWCGHCQALEPTFNKLAKHLRGIESLVIAKMDGTTNEHPRAKADGFPTLVFFPAGNKSLDPIIVDADRTVVAFYKFLKKHAAIPFKLQKPGISPSSEGSGAKEGSKSGDMKDEL</sequence>
<comment type="similarity">
    <text evidence="3 13">Belongs to the protein disulfide isomerase family.</text>
</comment>
<feature type="signal peptide" evidence="14">
    <location>
        <begin position="1"/>
        <end position="26"/>
    </location>
</feature>
<keyword evidence="7 12" id="KW-1015">Disulfide bond</keyword>
<dbReference type="PROSITE" id="PS00194">
    <property type="entry name" value="THIOREDOXIN_1"/>
    <property type="match status" value="2"/>
</dbReference>
<dbReference type="InterPro" id="IPR013766">
    <property type="entry name" value="Thioredoxin_domain"/>
</dbReference>
<dbReference type="AlphaFoldDB" id="A0AA88RK63"/>
<dbReference type="NCBIfam" id="TIGR01130">
    <property type="entry name" value="ER_PDI_fam"/>
    <property type="match status" value="1"/>
</dbReference>
<feature type="disulfide bond" description="Redox-active" evidence="12">
    <location>
        <begin position="133"/>
        <end position="136"/>
    </location>
</feature>
<feature type="region of interest" description="Disordered" evidence="15">
    <location>
        <begin position="25"/>
        <end position="102"/>
    </location>
</feature>
<comment type="function">
    <text evidence="11">Acts as a protein-folding catalyst that interacts with nascent polypeptides to catalyze the formation, isomerization, and reduction or oxidation of disulfide bonds.</text>
</comment>
<evidence type="ECO:0000256" key="3">
    <source>
        <dbReference type="ARBA" id="ARBA00006347"/>
    </source>
</evidence>
<evidence type="ECO:0000256" key="2">
    <source>
        <dbReference type="ARBA" id="ARBA00004319"/>
    </source>
</evidence>
<organism evidence="17 18">
    <name type="scientific">Escallonia rubra</name>
    <dbReference type="NCBI Taxonomy" id="112253"/>
    <lineage>
        <taxon>Eukaryota</taxon>
        <taxon>Viridiplantae</taxon>
        <taxon>Streptophyta</taxon>
        <taxon>Embryophyta</taxon>
        <taxon>Tracheophyta</taxon>
        <taxon>Spermatophyta</taxon>
        <taxon>Magnoliopsida</taxon>
        <taxon>eudicotyledons</taxon>
        <taxon>Gunneridae</taxon>
        <taxon>Pentapetalae</taxon>
        <taxon>asterids</taxon>
        <taxon>campanulids</taxon>
        <taxon>Escalloniales</taxon>
        <taxon>Escalloniaceae</taxon>
        <taxon>Escallonia</taxon>
    </lineage>
</organism>
<dbReference type="GO" id="GO:0006457">
    <property type="term" value="P:protein folding"/>
    <property type="evidence" value="ECO:0007669"/>
    <property type="project" value="TreeGrafter"/>
</dbReference>
<evidence type="ECO:0000313" key="18">
    <source>
        <dbReference type="Proteomes" id="UP001187471"/>
    </source>
</evidence>
<feature type="domain" description="Thioredoxin" evidence="16">
    <location>
        <begin position="82"/>
        <end position="210"/>
    </location>
</feature>
<evidence type="ECO:0000256" key="7">
    <source>
        <dbReference type="ARBA" id="ARBA00023157"/>
    </source>
</evidence>
<dbReference type="Gene3D" id="3.40.30.10">
    <property type="entry name" value="Glutaredoxin"/>
    <property type="match status" value="4"/>
</dbReference>
<evidence type="ECO:0000256" key="6">
    <source>
        <dbReference type="ARBA" id="ARBA00022824"/>
    </source>
</evidence>
<evidence type="ECO:0000256" key="12">
    <source>
        <dbReference type="PIRSR" id="PIRSR605792-51"/>
    </source>
</evidence>
<dbReference type="FunFam" id="3.40.30.10:FF:000042">
    <property type="entry name" value="protein disulfide-isomerase A2"/>
    <property type="match status" value="1"/>
</dbReference>
<dbReference type="InterPro" id="IPR036249">
    <property type="entry name" value="Thioredoxin-like_sf"/>
</dbReference>
<dbReference type="Pfam" id="PF00085">
    <property type="entry name" value="Thioredoxin"/>
    <property type="match status" value="2"/>
</dbReference>
<accession>A0AA88RK63</accession>
<feature type="region of interest" description="Disordered" evidence="15">
    <location>
        <begin position="561"/>
        <end position="585"/>
    </location>
</feature>
<dbReference type="InterPro" id="IPR005792">
    <property type="entry name" value="Prot_disulphide_isomerase"/>
</dbReference>
<dbReference type="GO" id="GO:0003756">
    <property type="term" value="F:protein disulfide isomerase activity"/>
    <property type="evidence" value="ECO:0007669"/>
    <property type="project" value="UniProtKB-EC"/>
</dbReference>
<gene>
    <name evidence="17" type="ORF">RJ640_016342</name>
</gene>
<keyword evidence="4 14" id="KW-0732">Signal</keyword>
<feature type="domain" description="Thioredoxin" evidence="16">
    <location>
        <begin position="428"/>
        <end position="553"/>
    </location>
</feature>
<evidence type="ECO:0000259" key="16">
    <source>
        <dbReference type="PROSITE" id="PS51352"/>
    </source>
</evidence>
<dbReference type="PANTHER" id="PTHR18929">
    <property type="entry name" value="PROTEIN DISULFIDE ISOMERASE"/>
    <property type="match status" value="1"/>
</dbReference>
<dbReference type="CDD" id="cd02961">
    <property type="entry name" value="PDI_a_family"/>
    <property type="match status" value="1"/>
</dbReference>
<keyword evidence="18" id="KW-1185">Reference proteome</keyword>
<dbReference type="FunFam" id="3.40.30.10:FF:000109">
    <property type="entry name" value="Protein disulfide-isomerase"/>
    <property type="match status" value="1"/>
</dbReference>
<dbReference type="CDD" id="cd02982">
    <property type="entry name" value="PDI_b'_family"/>
    <property type="match status" value="1"/>
</dbReference>
<evidence type="ECO:0000256" key="9">
    <source>
        <dbReference type="ARBA" id="ARBA00023235"/>
    </source>
</evidence>
<evidence type="ECO:0000256" key="14">
    <source>
        <dbReference type="RuleBase" id="RU361130"/>
    </source>
</evidence>
<dbReference type="PROSITE" id="PS51352">
    <property type="entry name" value="THIOREDOXIN_2"/>
    <property type="match status" value="2"/>
</dbReference>
<dbReference type="InterPro" id="IPR017937">
    <property type="entry name" value="Thioredoxin_CS"/>
</dbReference>
<feature type="disulfide bond" description="Redox-active" evidence="12">
    <location>
        <begin position="474"/>
        <end position="477"/>
    </location>
</feature>
<evidence type="ECO:0000256" key="1">
    <source>
        <dbReference type="ARBA" id="ARBA00001182"/>
    </source>
</evidence>
<keyword evidence="5" id="KW-0677">Repeat</keyword>
<feature type="compositionally biased region" description="Acidic residues" evidence="15">
    <location>
        <begin position="28"/>
        <end position="46"/>
    </location>
</feature>
<dbReference type="GO" id="GO:0005788">
    <property type="term" value="C:endoplasmic reticulum lumen"/>
    <property type="evidence" value="ECO:0007669"/>
    <property type="project" value="UniProtKB-SubCell"/>
</dbReference>
<proteinExistence type="inferred from homology"/>
<dbReference type="InterPro" id="IPR005788">
    <property type="entry name" value="PDI_thioredoxin-like_dom"/>
</dbReference>
<feature type="compositionally biased region" description="Acidic residues" evidence="15">
    <location>
        <begin position="57"/>
        <end position="81"/>
    </location>
</feature>
<dbReference type="NCBIfam" id="TIGR01126">
    <property type="entry name" value="pdi_dom"/>
    <property type="match status" value="1"/>
</dbReference>
<dbReference type="CDD" id="cd02981">
    <property type="entry name" value="PDI_b_family"/>
    <property type="match status" value="1"/>
</dbReference>
<dbReference type="EMBL" id="JAVXUO010000939">
    <property type="protein sequence ID" value="KAK2987747.1"/>
    <property type="molecule type" value="Genomic_DNA"/>
</dbReference>
<evidence type="ECO:0000256" key="8">
    <source>
        <dbReference type="ARBA" id="ARBA00023180"/>
    </source>
</evidence>